<dbReference type="GO" id="GO:0004069">
    <property type="term" value="F:L-aspartate:2-oxoglutarate aminotransferase activity"/>
    <property type="evidence" value="ECO:0007669"/>
    <property type="project" value="UniProtKB-EC"/>
</dbReference>
<evidence type="ECO:0000256" key="2">
    <source>
        <dbReference type="ARBA" id="ARBA00004305"/>
    </source>
</evidence>
<dbReference type="InterPro" id="IPR015424">
    <property type="entry name" value="PyrdxlP-dep_Trfase"/>
</dbReference>
<comment type="similarity">
    <text evidence="3">Belongs to the class-I pyridoxal-phosphate-dependent aminotransferase family.</text>
</comment>
<dbReference type="OrthoDB" id="6752799at2759"/>
<feature type="region of interest" description="Disordered" evidence="11">
    <location>
        <begin position="1"/>
        <end position="25"/>
    </location>
</feature>
<evidence type="ECO:0000313" key="14">
    <source>
        <dbReference type="Proteomes" id="UP000678499"/>
    </source>
</evidence>
<dbReference type="EMBL" id="OA882978">
    <property type="protein sequence ID" value="CAD7277554.1"/>
    <property type="molecule type" value="Genomic_DNA"/>
</dbReference>
<dbReference type="InterPro" id="IPR004838">
    <property type="entry name" value="NHTrfase_class1_PyrdxlP-BS"/>
</dbReference>
<proteinExistence type="inferred from homology"/>
<dbReference type="EC" id="2.6.1.1" evidence="10"/>
<evidence type="ECO:0000259" key="12">
    <source>
        <dbReference type="Pfam" id="PF00155"/>
    </source>
</evidence>
<reference evidence="13" key="1">
    <citation type="submission" date="2020-11" db="EMBL/GenBank/DDBJ databases">
        <authorList>
            <person name="Tran Van P."/>
        </authorList>
    </citation>
    <scope>NUCLEOTIDE SEQUENCE</scope>
</reference>
<dbReference type="EMBL" id="CAJPEX010000941">
    <property type="protein sequence ID" value="CAG0917706.1"/>
    <property type="molecule type" value="Genomic_DNA"/>
</dbReference>
<dbReference type="Gene3D" id="1.10.287.1490">
    <property type="match status" value="1"/>
</dbReference>
<organism evidence="13">
    <name type="scientific">Notodromas monacha</name>
    <dbReference type="NCBI Taxonomy" id="399045"/>
    <lineage>
        <taxon>Eukaryota</taxon>
        <taxon>Metazoa</taxon>
        <taxon>Ecdysozoa</taxon>
        <taxon>Arthropoda</taxon>
        <taxon>Crustacea</taxon>
        <taxon>Oligostraca</taxon>
        <taxon>Ostracoda</taxon>
        <taxon>Podocopa</taxon>
        <taxon>Podocopida</taxon>
        <taxon>Cypridocopina</taxon>
        <taxon>Cypridoidea</taxon>
        <taxon>Cyprididae</taxon>
        <taxon>Notodromas</taxon>
    </lineage>
</organism>
<evidence type="ECO:0000256" key="5">
    <source>
        <dbReference type="ARBA" id="ARBA00022576"/>
    </source>
</evidence>
<keyword evidence="8" id="KW-0496">Mitochondrion</keyword>
<dbReference type="InterPro" id="IPR015422">
    <property type="entry name" value="PyrdxlP-dep_Trfase_small"/>
</dbReference>
<evidence type="ECO:0000256" key="1">
    <source>
        <dbReference type="ARBA" id="ARBA00001933"/>
    </source>
</evidence>
<gene>
    <name evidence="13" type="ORF">NMOB1V02_LOCUS5284</name>
</gene>
<dbReference type="NCBIfam" id="NF006719">
    <property type="entry name" value="PRK09257.1"/>
    <property type="match status" value="1"/>
</dbReference>
<comment type="miscellaneous">
    <text evidence="10">In eukaryotes there are cytoplasmic, mitochondrial and chloroplastic isozymes.</text>
</comment>
<evidence type="ECO:0000256" key="11">
    <source>
        <dbReference type="SAM" id="MobiDB-lite"/>
    </source>
</evidence>
<dbReference type="AlphaFoldDB" id="A0A7R9GCI9"/>
<dbReference type="Gene3D" id="3.40.640.10">
    <property type="entry name" value="Type I PLP-dependent aspartate aminotransferase-like (Major domain)"/>
    <property type="match status" value="1"/>
</dbReference>
<dbReference type="InterPro" id="IPR000796">
    <property type="entry name" value="Asp_trans"/>
</dbReference>
<evidence type="ECO:0000256" key="4">
    <source>
        <dbReference type="ARBA" id="ARBA00011738"/>
    </source>
</evidence>
<dbReference type="CDD" id="cd00609">
    <property type="entry name" value="AAT_like"/>
    <property type="match status" value="1"/>
</dbReference>
<feature type="domain" description="Aminotransferase class I/classII large" evidence="12">
    <location>
        <begin position="463"/>
        <end position="829"/>
    </location>
</feature>
<dbReference type="Pfam" id="PF10498">
    <property type="entry name" value="IFT57"/>
    <property type="match status" value="1"/>
</dbReference>
<evidence type="ECO:0000313" key="13">
    <source>
        <dbReference type="EMBL" id="CAD7277554.1"/>
    </source>
</evidence>
<dbReference type="GO" id="GO:0006533">
    <property type="term" value="P:L-aspartate catabolic process"/>
    <property type="evidence" value="ECO:0007669"/>
    <property type="project" value="TreeGrafter"/>
</dbReference>
<protein>
    <recommendedName>
        <fullName evidence="10">Aspartate aminotransferase</fullName>
        <ecNumber evidence="10">2.6.1.1</ecNumber>
    </recommendedName>
</protein>
<sequence length="835" mass="93236">MDRSRRGSRTSTSEMPSTPLLDSEEGGPGVLFNMFIVMEDLQEKLKLLNCDAEFFKEMGMKPSSRHYFALTSNTGEQFYLFSTLSAWLIRKTGRKFENPQEYDDPNSTVSNILDVVRALGVSIDFPPSKLKTGAGEQVIFVLDSLADAALKNVGFTWMKPPPILDTGNDDEDELNDNIDEQELVLEALEESETIPEDSGDLDDEDDDNVLLNLEDLKGLTGIGNKLDKMMESQKPEEVMESSTNIEEWRLEVERALPHLKVVVRNDMRDWRTRVEQMQEHKSGIEGNLKDTRSQLDKFHADVSRTLDKVMTREKYLNNQLEHLLVEFRNAQDRVAECRQHYASVSGGVNERKETFRQISSKLDALKDEMERRGASMTDGSPLVSIRKALTRIKQELMAMEIRHGVVEHTLLQARLRDRSLMQRDIASVSGPGRMSAWWNDVEMGPPDAILGVTEAFKRDTNPKKINLGVGAYRDDNGKPFVLPSVKKAVEILHDKHLDKEYAGIIGLPDFVSAAVELALGSGNTVTKNKLNASVQGISGTGSLRIGAAFLSKFSPGPKVVYLPSPSWGNHTPIFKHCGLDVKSYKYFDAATCGFDFNGALDDIKKIPEHSIILLHACAHNPTGVDPKPDQWAALSEVVKQRKLLPFFDMAYQGFASGCTDTDAYAVRKFIQDGHNVLLAQSFAKNMGLYGERVGAFSVVCSSPDEASRVLSQIKIIIRPMYSNPPINGARIASTILHDAALNQLWLKDVKGMADRIIGMRTRLRDGLTREGSKRDWAHITDQIGMFCFTGMKPAEVERLTKEFSVYLTKDGRISVAGVSSNNVDYLAHAMHQVTK</sequence>
<dbReference type="GO" id="GO:0030170">
    <property type="term" value="F:pyridoxal phosphate binding"/>
    <property type="evidence" value="ECO:0007669"/>
    <property type="project" value="InterPro"/>
</dbReference>
<dbReference type="Pfam" id="PF00155">
    <property type="entry name" value="Aminotran_1_2"/>
    <property type="match status" value="1"/>
</dbReference>
<dbReference type="PROSITE" id="PS00105">
    <property type="entry name" value="AA_TRANSFER_CLASS_1"/>
    <property type="match status" value="1"/>
</dbReference>
<dbReference type="GO" id="GO:0005759">
    <property type="term" value="C:mitochondrial matrix"/>
    <property type="evidence" value="ECO:0007669"/>
    <property type="project" value="UniProtKB-SubCell"/>
</dbReference>
<dbReference type="PRINTS" id="PR00799">
    <property type="entry name" value="TRANSAMINASE"/>
</dbReference>
<dbReference type="Gene3D" id="3.90.1150.10">
    <property type="entry name" value="Aspartate Aminotransferase, domain 1"/>
    <property type="match status" value="1"/>
</dbReference>
<comment type="cofactor">
    <cofactor evidence="1">
        <name>pyridoxal 5'-phosphate</name>
        <dbReference type="ChEBI" id="CHEBI:597326"/>
    </cofactor>
</comment>
<keyword evidence="14" id="KW-1185">Reference proteome</keyword>
<keyword evidence="7" id="KW-0663">Pyridoxal phosphate</keyword>
<comment type="subunit">
    <text evidence="4 10">Homodimer.</text>
</comment>
<dbReference type="FunFam" id="3.90.1150.10:FF:000001">
    <property type="entry name" value="Aspartate aminotransferase"/>
    <property type="match status" value="1"/>
</dbReference>
<evidence type="ECO:0000256" key="9">
    <source>
        <dbReference type="ARBA" id="ARBA00049185"/>
    </source>
</evidence>
<dbReference type="InterPro" id="IPR004839">
    <property type="entry name" value="Aminotransferase_I/II_large"/>
</dbReference>
<keyword evidence="6 10" id="KW-0808">Transferase</keyword>
<dbReference type="PANTHER" id="PTHR11879:SF22">
    <property type="entry name" value="ASPARTATE AMINOTRANSFERASE, MITOCHONDRIAL"/>
    <property type="match status" value="1"/>
</dbReference>
<evidence type="ECO:0000256" key="6">
    <source>
        <dbReference type="ARBA" id="ARBA00022679"/>
    </source>
</evidence>
<evidence type="ECO:0000256" key="7">
    <source>
        <dbReference type="ARBA" id="ARBA00022898"/>
    </source>
</evidence>
<dbReference type="InterPro" id="IPR019530">
    <property type="entry name" value="Intra-flagellar_transport_57"/>
</dbReference>
<dbReference type="Proteomes" id="UP000678499">
    <property type="component" value="Unassembled WGS sequence"/>
</dbReference>
<dbReference type="SUPFAM" id="SSF53383">
    <property type="entry name" value="PLP-dependent transferases"/>
    <property type="match status" value="1"/>
</dbReference>
<dbReference type="FunFam" id="3.90.1150.10:FF:000160">
    <property type="entry name" value="Similar to aspartate aminotransferase"/>
    <property type="match status" value="1"/>
</dbReference>
<evidence type="ECO:0000256" key="8">
    <source>
        <dbReference type="ARBA" id="ARBA00023128"/>
    </source>
</evidence>
<comment type="catalytic activity">
    <reaction evidence="9 10">
        <text>L-aspartate + 2-oxoglutarate = oxaloacetate + L-glutamate</text>
        <dbReference type="Rhea" id="RHEA:21824"/>
        <dbReference type="ChEBI" id="CHEBI:16452"/>
        <dbReference type="ChEBI" id="CHEBI:16810"/>
        <dbReference type="ChEBI" id="CHEBI:29985"/>
        <dbReference type="ChEBI" id="CHEBI:29991"/>
        <dbReference type="EC" id="2.6.1.1"/>
    </reaction>
</comment>
<evidence type="ECO:0000256" key="3">
    <source>
        <dbReference type="ARBA" id="ARBA00007441"/>
    </source>
</evidence>
<dbReference type="InterPro" id="IPR015421">
    <property type="entry name" value="PyrdxlP-dep_Trfase_major"/>
</dbReference>
<evidence type="ECO:0000256" key="10">
    <source>
        <dbReference type="RuleBase" id="RU000480"/>
    </source>
</evidence>
<accession>A0A7R9GCI9</accession>
<comment type="subcellular location">
    <subcellularLocation>
        <location evidence="2">Mitochondrion matrix</location>
    </subcellularLocation>
</comment>
<dbReference type="FunFam" id="3.40.640.10:FF:000026">
    <property type="entry name" value="Aspartate aminotransferase"/>
    <property type="match status" value="1"/>
</dbReference>
<dbReference type="PANTHER" id="PTHR11879">
    <property type="entry name" value="ASPARTATE AMINOTRANSFERASE"/>
    <property type="match status" value="1"/>
</dbReference>
<keyword evidence="5 10" id="KW-0032">Aminotransferase</keyword>
<name>A0A7R9GCI9_9CRUS</name>